<organism evidence="2 3">
    <name type="scientific">Glarea lozoyensis (strain ATCC 20868 / MF5171)</name>
    <dbReference type="NCBI Taxonomy" id="1116229"/>
    <lineage>
        <taxon>Eukaryota</taxon>
        <taxon>Fungi</taxon>
        <taxon>Dikarya</taxon>
        <taxon>Ascomycota</taxon>
        <taxon>Pezizomycotina</taxon>
        <taxon>Leotiomycetes</taxon>
        <taxon>Helotiales</taxon>
        <taxon>Helotiaceae</taxon>
        <taxon>Glarea</taxon>
    </lineage>
</organism>
<sequence length="329" mass="37681">MASLHGLPSVLSFPTLPVQLQKDNSTRSKPRSPAAALDPLFQSLLHQHPDFDMSPIQLVTDRNSLRNFLSFASNGPGKWRIDVDMINDTVFFNQWEEFRLMMINGNQDSGFGHAFEDYVTIKPPTMKDIIHYERVARYELGGLKCLVRFEADACLSADGNDEKESSSIPTSDLPEPKPSNPVLKPPYKLVHVISRGHDINPDQIVEIKSYSAPYFNTKKTLPQLWFAQTKHLCIGRHKNGRVTEKLEMRDMTEELQTWEAAHQEELKNMMRIIREVRDIVKVKRRCTVVCRTVEGVKCLSVFERGGGGLVIRKEVRERCWREEGGARLY</sequence>
<reference evidence="2 3" key="1">
    <citation type="journal article" date="2013" name="BMC Genomics">
        <title>Genomics-driven discovery of the pneumocandin biosynthetic gene cluster in the fungus Glarea lozoyensis.</title>
        <authorList>
            <person name="Chen L."/>
            <person name="Yue Q."/>
            <person name="Zhang X."/>
            <person name="Xiang M."/>
            <person name="Wang C."/>
            <person name="Li S."/>
            <person name="Che Y."/>
            <person name="Ortiz-Lopez F.J."/>
            <person name="Bills G.F."/>
            <person name="Liu X."/>
            <person name="An Z."/>
        </authorList>
    </citation>
    <scope>NUCLEOTIDE SEQUENCE [LARGE SCALE GENOMIC DNA]</scope>
    <source>
        <strain evidence="3">ATCC 20868 / MF5171</strain>
    </source>
</reference>
<evidence type="ECO:0000313" key="3">
    <source>
        <dbReference type="Proteomes" id="UP000016922"/>
    </source>
</evidence>
<accession>S3E3L0</accession>
<dbReference type="EMBL" id="KE145358">
    <property type="protein sequence ID" value="EPE33028.1"/>
    <property type="molecule type" value="Genomic_DNA"/>
</dbReference>
<dbReference type="Proteomes" id="UP000016922">
    <property type="component" value="Unassembled WGS sequence"/>
</dbReference>
<dbReference type="OMA" id="LWFSQTP"/>
<gene>
    <name evidence="2" type="ORF">GLAREA_06040</name>
</gene>
<dbReference type="RefSeq" id="XP_008079645.1">
    <property type="nucleotide sequence ID" value="XM_008081454.1"/>
</dbReference>
<proteinExistence type="predicted"/>
<dbReference type="KEGG" id="glz:GLAREA_06040"/>
<evidence type="ECO:0008006" key="4">
    <source>
        <dbReference type="Google" id="ProtNLM"/>
    </source>
</evidence>
<name>S3E3L0_GLAL2</name>
<dbReference type="eggNOG" id="ENOG502R6JX">
    <property type="taxonomic scope" value="Eukaryota"/>
</dbReference>
<dbReference type="PANTHER" id="PTHR35179">
    <property type="entry name" value="PROTEIN CBG02620"/>
    <property type="match status" value="1"/>
</dbReference>
<dbReference type="AlphaFoldDB" id="S3E3L0"/>
<dbReference type="GeneID" id="19465094"/>
<evidence type="ECO:0000313" key="2">
    <source>
        <dbReference type="EMBL" id="EPE33028.1"/>
    </source>
</evidence>
<dbReference type="PANTHER" id="PTHR35179:SF2">
    <property type="entry name" value="START DOMAIN-CONTAINING PROTEIN"/>
    <property type="match status" value="1"/>
</dbReference>
<dbReference type="OrthoDB" id="420564at2759"/>
<protein>
    <recommendedName>
        <fullName evidence="4">Decapping nuclease</fullName>
    </recommendedName>
</protein>
<keyword evidence="3" id="KW-1185">Reference proteome</keyword>
<evidence type="ECO:0000256" key="1">
    <source>
        <dbReference type="SAM" id="MobiDB-lite"/>
    </source>
</evidence>
<dbReference type="HOGENOM" id="CLU_030046_0_0_1"/>
<feature type="region of interest" description="Disordered" evidence="1">
    <location>
        <begin position="158"/>
        <end position="182"/>
    </location>
</feature>